<dbReference type="AlphaFoldDB" id="A0A1T4R3V3"/>
<feature type="transmembrane region" description="Helical" evidence="8">
    <location>
        <begin position="169"/>
        <end position="186"/>
    </location>
</feature>
<dbReference type="GO" id="GO:0005524">
    <property type="term" value="F:ATP binding"/>
    <property type="evidence" value="ECO:0007669"/>
    <property type="project" value="UniProtKB-KW"/>
</dbReference>
<dbReference type="FunFam" id="3.40.50.300:FF:000287">
    <property type="entry name" value="Multidrug ABC transporter ATP-binding protein"/>
    <property type="match status" value="1"/>
</dbReference>
<keyword evidence="2" id="KW-0813">Transport</keyword>
<dbReference type="Gene3D" id="1.20.1560.10">
    <property type="entry name" value="ABC transporter type 1, transmembrane domain"/>
    <property type="match status" value="1"/>
</dbReference>
<keyword evidence="12" id="KW-1185">Reference proteome</keyword>
<dbReference type="EMBL" id="FUXI01000038">
    <property type="protein sequence ID" value="SKA10318.1"/>
    <property type="molecule type" value="Genomic_DNA"/>
</dbReference>
<feature type="transmembrane region" description="Helical" evidence="8">
    <location>
        <begin position="21"/>
        <end position="43"/>
    </location>
</feature>
<evidence type="ECO:0000256" key="7">
    <source>
        <dbReference type="ARBA" id="ARBA00023136"/>
    </source>
</evidence>
<dbReference type="InterPro" id="IPR003593">
    <property type="entry name" value="AAA+_ATPase"/>
</dbReference>
<feature type="transmembrane region" description="Helical" evidence="8">
    <location>
        <begin position="63"/>
        <end position="90"/>
    </location>
</feature>
<accession>A0A1T4R3V3</accession>
<dbReference type="GO" id="GO:0005886">
    <property type="term" value="C:plasma membrane"/>
    <property type="evidence" value="ECO:0007669"/>
    <property type="project" value="UniProtKB-SubCell"/>
</dbReference>
<dbReference type="Proteomes" id="UP000190328">
    <property type="component" value="Unassembled WGS sequence"/>
</dbReference>
<dbReference type="GO" id="GO:0015421">
    <property type="term" value="F:ABC-type oligopeptide transporter activity"/>
    <property type="evidence" value="ECO:0007669"/>
    <property type="project" value="TreeGrafter"/>
</dbReference>
<keyword evidence="5 11" id="KW-0067">ATP-binding</keyword>
<evidence type="ECO:0000256" key="4">
    <source>
        <dbReference type="ARBA" id="ARBA00022741"/>
    </source>
</evidence>
<dbReference type="InterPro" id="IPR003439">
    <property type="entry name" value="ABC_transporter-like_ATP-bd"/>
</dbReference>
<dbReference type="InterPro" id="IPR027417">
    <property type="entry name" value="P-loop_NTPase"/>
</dbReference>
<dbReference type="GO" id="GO:0016887">
    <property type="term" value="F:ATP hydrolysis activity"/>
    <property type="evidence" value="ECO:0007669"/>
    <property type="project" value="InterPro"/>
</dbReference>
<feature type="domain" description="ABC transmembrane type-1" evidence="10">
    <location>
        <begin position="22"/>
        <end position="311"/>
    </location>
</feature>
<dbReference type="PROSITE" id="PS50893">
    <property type="entry name" value="ABC_TRANSPORTER_2"/>
    <property type="match status" value="1"/>
</dbReference>
<evidence type="ECO:0000256" key="3">
    <source>
        <dbReference type="ARBA" id="ARBA00022692"/>
    </source>
</evidence>
<reference evidence="11 12" key="1">
    <citation type="submission" date="2017-02" db="EMBL/GenBank/DDBJ databases">
        <authorList>
            <person name="Peterson S.W."/>
        </authorList>
    </citation>
    <scope>NUCLEOTIDE SEQUENCE [LARGE SCALE GENOMIC DNA]</scope>
    <source>
        <strain evidence="11 12">ATCC BAA-1030</strain>
    </source>
</reference>
<dbReference type="STRING" id="263852.SAMN02745116_02423"/>
<dbReference type="Pfam" id="PF00664">
    <property type="entry name" value="ABC_membrane"/>
    <property type="match status" value="1"/>
</dbReference>
<dbReference type="InterPro" id="IPR039421">
    <property type="entry name" value="Type_1_exporter"/>
</dbReference>
<evidence type="ECO:0000313" key="12">
    <source>
        <dbReference type="Proteomes" id="UP000190328"/>
    </source>
</evidence>
<feature type="domain" description="ABC transporter" evidence="9">
    <location>
        <begin position="344"/>
        <end position="578"/>
    </location>
</feature>
<evidence type="ECO:0000259" key="9">
    <source>
        <dbReference type="PROSITE" id="PS50893"/>
    </source>
</evidence>
<proteinExistence type="predicted"/>
<evidence type="ECO:0000256" key="1">
    <source>
        <dbReference type="ARBA" id="ARBA00004651"/>
    </source>
</evidence>
<keyword evidence="6 8" id="KW-1133">Transmembrane helix</keyword>
<gene>
    <name evidence="11" type="ORF">SAMN02745116_02423</name>
</gene>
<organism evidence="11 12">
    <name type="scientific">Pilibacter termitis</name>
    <dbReference type="NCBI Taxonomy" id="263852"/>
    <lineage>
        <taxon>Bacteria</taxon>
        <taxon>Bacillati</taxon>
        <taxon>Bacillota</taxon>
        <taxon>Bacilli</taxon>
        <taxon>Lactobacillales</taxon>
        <taxon>Enterococcaceae</taxon>
        <taxon>Pilibacter</taxon>
    </lineage>
</organism>
<dbReference type="CDD" id="cd18547">
    <property type="entry name" value="ABC_6TM_Tm288_like"/>
    <property type="match status" value="1"/>
</dbReference>
<dbReference type="Pfam" id="PF00005">
    <property type="entry name" value="ABC_tran"/>
    <property type="match status" value="1"/>
</dbReference>
<evidence type="ECO:0000256" key="5">
    <source>
        <dbReference type="ARBA" id="ARBA00022840"/>
    </source>
</evidence>
<keyword evidence="7 8" id="KW-0472">Membrane</keyword>
<name>A0A1T4R3V3_9ENTE</name>
<evidence type="ECO:0000256" key="2">
    <source>
        <dbReference type="ARBA" id="ARBA00022448"/>
    </source>
</evidence>
<dbReference type="PROSITE" id="PS50929">
    <property type="entry name" value="ABC_TM1F"/>
    <property type="match status" value="1"/>
</dbReference>
<keyword evidence="4" id="KW-0547">Nucleotide-binding</keyword>
<dbReference type="InterPro" id="IPR011527">
    <property type="entry name" value="ABC1_TM_dom"/>
</dbReference>
<dbReference type="SMART" id="SM00382">
    <property type="entry name" value="AAA"/>
    <property type="match status" value="1"/>
</dbReference>
<keyword evidence="3 8" id="KW-0812">Transmembrane</keyword>
<evidence type="ECO:0000313" key="11">
    <source>
        <dbReference type="EMBL" id="SKA10318.1"/>
    </source>
</evidence>
<dbReference type="PANTHER" id="PTHR43394">
    <property type="entry name" value="ATP-DEPENDENT PERMEASE MDL1, MITOCHONDRIAL"/>
    <property type="match status" value="1"/>
</dbReference>
<dbReference type="SUPFAM" id="SSF90123">
    <property type="entry name" value="ABC transporter transmembrane region"/>
    <property type="match status" value="1"/>
</dbReference>
<comment type="subcellular location">
    <subcellularLocation>
        <location evidence="1">Cell membrane</location>
        <topology evidence="1">Multi-pass membrane protein</topology>
    </subcellularLocation>
</comment>
<evidence type="ECO:0000259" key="10">
    <source>
        <dbReference type="PROSITE" id="PS50929"/>
    </source>
</evidence>
<dbReference type="Gene3D" id="3.40.50.300">
    <property type="entry name" value="P-loop containing nucleotide triphosphate hydrolases"/>
    <property type="match status" value="1"/>
</dbReference>
<feature type="transmembrane region" description="Helical" evidence="8">
    <location>
        <begin position="261"/>
        <end position="282"/>
    </location>
</feature>
<evidence type="ECO:0000256" key="6">
    <source>
        <dbReference type="ARBA" id="ARBA00022989"/>
    </source>
</evidence>
<sequence>MDNKQIRKRIFSYLAPYKMKFILVVTLVIIGVALQVAGTYLNGLPTSRIAKNLSNHEPIDFDYIKTIVILMVVFVVFYFLAKFFAGYLLTEIVQSAMFTMRKEIQEKLNRLPVSYFDKQKQGDVLSRITNDVDTLSNALQQSFISFVNAILMIAMSAVMMLYIHAMMGIIALLSIPASLLLAKFLIKKSQPSFNAQQKTLAEMNAYVQENLTGFSVLKLYGREKEVVKGFKEINDRLTTVGFRANFLSGLMNTFANFLTYYFVYIFTVVLGVQFIFAGTLLVGQLQSFLYYIYSVSTPIGQMTQLTAVLQSAFAASGRLFEFLDEQEEVAETLFTPLEVVRGEIEFEDVSFRYKADVPLIEHLNLKVPAGSMVAIVGPTGAGKTTMINLLERFYDVTDGSLKLDGIDVRNISRSHLRQQFGMVLQDSWLYEDTIRENIRFGKLVATDEEVENAGRLANVDAFIQQLPQGYDTLINAEANNLSIGQKQLLTIARAILSDPKILILDEATSSVDTRMEKLIQEAMNTLLHERTSFVIAHRLSTIRNADMIVVMNHGKIVEQGKHEELLAKNGFYAELYHSQFVEE</sequence>
<evidence type="ECO:0000256" key="8">
    <source>
        <dbReference type="SAM" id="Phobius"/>
    </source>
</evidence>
<dbReference type="PANTHER" id="PTHR43394:SF1">
    <property type="entry name" value="ATP-BINDING CASSETTE SUB-FAMILY B MEMBER 10, MITOCHONDRIAL"/>
    <property type="match status" value="1"/>
</dbReference>
<protein>
    <submittedName>
        <fullName evidence="11">ATP-binding cassette, subfamily B, multidrug efflux pump</fullName>
    </submittedName>
</protein>
<dbReference type="InterPro" id="IPR036640">
    <property type="entry name" value="ABC1_TM_sf"/>
</dbReference>
<feature type="transmembrane region" description="Helical" evidence="8">
    <location>
        <begin position="143"/>
        <end position="163"/>
    </location>
</feature>
<dbReference type="SUPFAM" id="SSF52540">
    <property type="entry name" value="P-loop containing nucleoside triphosphate hydrolases"/>
    <property type="match status" value="1"/>
</dbReference>